<keyword evidence="3" id="KW-1185">Reference proteome</keyword>
<dbReference type="SUPFAM" id="SSF57863">
    <property type="entry name" value="ArfGap/RecO-like zinc finger"/>
    <property type="match status" value="1"/>
</dbReference>
<reference evidence="2 3" key="1">
    <citation type="submission" date="2021-06" db="EMBL/GenBank/DDBJ databases">
        <authorList>
            <person name="Palmer J.M."/>
        </authorList>
    </citation>
    <scope>NUCLEOTIDE SEQUENCE [LARGE SCALE GENOMIC DNA]</scope>
    <source>
        <strain evidence="2 3">AS_MEX2019</strain>
        <tissue evidence="2">Muscle</tissue>
    </source>
</reference>
<accession>A0ABV0XKP1</accession>
<keyword evidence="1" id="KW-0472">Membrane</keyword>
<proteinExistence type="predicted"/>
<feature type="transmembrane region" description="Helical" evidence="1">
    <location>
        <begin position="64"/>
        <end position="84"/>
    </location>
</feature>
<evidence type="ECO:0000313" key="2">
    <source>
        <dbReference type="EMBL" id="MEQ2282027.1"/>
    </source>
</evidence>
<comment type="caution">
    <text evidence="2">The sequence shown here is derived from an EMBL/GenBank/DDBJ whole genome shotgun (WGS) entry which is preliminary data.</text>
</comment>
<keyword evidence="1" id="KW-0812">Transmembrane</keyword>
<keyword evidence="1" id="KW-1133">Transmembrane helix</keyword>
<dbReference type="EMBL" id="JAHRIP010005702">
    <property type="protein sequence ID" value="MEQ2282027.1"/>
    <property type="molecule type" value="Genomic_DNA"/>
</dbReference>
<name>A0ABV0XKP1_9TELE</name>
<protein>
    <submittedName>
        <fullName evidence="2">Uncharacterized protein</fullName>
    </submittedName>
</protein>
<evidence type="ECO:0000256" key="1">
    <source>
        <dbReference type="SAM" id="Phobius"/>
    </source>
</evidence>
<gene>
    <name evidence="2" type="ORF">AMECASPLE_036303</name>
</gene>
<evidence type="ECO:0000313" key="3">
    <source>
        <dbReference type="Proteomes" id="UP001469553"/>
    </source>
</evidence>
<sequence>MRHHAYLKNSHDENFVLIQVFQPHIDVVTKVTPGPPPPYSLDVELVIIPSSARSPLNLTRSLELCPFSLAGIFPMFVNCVLLFATPPTTPISPPSHLSLCLPCSSVLSNSH</sequence>
<organism evidence="2 3">
    <name type="scientific">Ameca splendens</name>
    <dbReference type="NCBI Taxonomy" id="208324"/>
    <lineage>
        <taxon>Eukaryota</taxon>
        <taxon>Metazoa</taxon>
        <taxon>Chordata</taxon>
        <taxon>Craniata</taxon>
        <taxon>Vertebrata</taxon>
        <taxon>Euteleostomi</taxon>
        <taxon>Actinopterygii</taxon>
        <taxon>Neopterygii</taxon>
        <taxon>Teleostei</taxon>
        <taxon>Neoteleostei</taxon>
        <taxon>Acanthomorphata</taxon>
        <taxon>Ovalentaria</taxon>
        <taxon>Atherinomorphae</taxon>
        <taxon>Cyprinodontiformes</taxon>
        <taxon>Goodeidae</taxon>
        <taxon>Ameca</taxon>
    </lineage>
</organism>
<dbReference type="Proteomes" id="UP001469553">
    <property type="component" value="Unassembled WGS sequence"/>
</dbReference>
<dbReference type="InterPro" id="IPR037278">
    <property type="entry name" value="ARFGAP/RecO"/>
</dbReference>